<dbReference type="InterPro" id="IPR036291">
    <property type="entry name" value="NAD(P)-bd_dom_sf"/>
</dbReference>
<evidence type="ECO:0000256" key="6">
    <source>
        <dbReference type="ARBA" id="ARBA00049233"/>
    </source>
</evidence>
<dbReference type="Pfam" id="PF01408">
    <property type="entry name" value="GFO_IDH_MocA"/>
    <property type="match status" value="1"/>
</dbReference>
<comment type="similarity">
    <text evidence="2">Belongs to the Gfo/Idh/MocA family.</text>
</comment>
<dbReference type="InterPro" id="IPR008259">
    <property type="entry name" value="FMN_hydac_DH_AS"/>
</dbReference>
<dbReference type="PANTHER" id="PTHR22604:SF105">
    <property type="entry name" value="TRANS-1,2-DIHYDROBENZENE-1,2-DIOL DEHYDROGENASE"/>
    <property type="match status" value="1"/>
</dbReference>
<dbReference type="InterPro" id="IPR013785">
    <property type="entry name" value="Aldolase_TIM"/>
</dbReference>
<protein>
    <recommendedName>
        <fullName evidence="4">D-xylose 1-dehydrogenase (NADP(+), D-xylono-1,5-lactone-forming)</fullName>
        <ecNumber evidence="4">1.1.1.179</ecNumber>
    </recommendedName>
    <alternativeName>
        <fullName evidence="5">D-xylose-NADP dehydrogenase</fullName>
    </alternativeName>
</protein>
<evidence type="ECO:0000259" key="7">
    <source>
        <dbReference type="PROSITE" id="PS51349"/>
    </source>
</evidence>
<dbReference type="Pfam" id="PF01070">
    <property type="entry name" value="FMN_dh"/>
    <property type="match status" value="1"/>
</dbReference>
<evidence type="ECO:0000313" key="9">
    <source>
        <dbReference type="Proteomes" id="UP000258309"/>
    </source>
</evidence>
<dbReference type="PROSITE" id="PS51349">
    <property type="entry name" value="FMN_HYDROXY_ACID_DH_2"/>
    <property type="match status" value="1"/>
</dbReference>
<evidence type="ECO:0000256" key="4">
    <source>
        <dbReference type="ARBA" id="ARBA00038984"/>
    </source>
</evidence>
<dbReference type="Gene3D" id="3.30.360.10">
    <property type="entry name" value="Dihydrodipicolinate Reductase, domain 2"/>
    <property type="match status" value="1"/>
</dbReference>
<comment type="cofactor">
    <cofactor evidence="1">
        <name>FMN</name>
        <dbReference type="ChEBI" id="CHEBI:58210"/>
    </cofactor>
</comment>
<dbReference type="PROSITE" id="PS00557">
    <property type="entry name" value="FMN_HYDROXY_ACID_DH_1"/>
    <property type="match status" value="1"/>
</dbReference>
<dbReference type="InterPro" id="IPR000262">
    <property type="entry name" value="FMN-dep_DH"/>
</dbReference>
<keyword evidence="9" id="KW-1185">Reference proteome</keyword>
<dbReference type="GO" id="GO:0000166">
    <property type="term" value="F:nucleotide binding"/>
    <property type="evidence" value="ECO:0007669"/>
    <property type="project" value="InterPro"/>
</dbReference>
<name>A0A3E2HHK1_SCYLI</name>
<dbReference type="InterPro" id="IPR050984">
    <property type="entry name" value="Gfo/Idh/MocA_domain"/>
</dbReference>
<evidence type="ECO:0000256" key="3">
    <source>
        <dbReference type="ARBA" id="ARBA00023002"/>
    </source>
</evidence>
<evidence type="ECO:0000313" key="8">
    <source>
        <dbReference type="EMBL" id="RFU32541.1"/>
    </source>
</evidence>
<dbReference type="Gene3D" id="3.40.50.720">
    <property type="entry name" value="NAD(P)-binding Rossmann-like Domain"/>
    <property type="match status" value="1"/>
</dbReference>
<keyword evidence="3" id="KW-0560">Oxidoreductase</keyword>
<sequence length="456" mass="49881">MTDASLPTLKWGVVGCGLISSWFVHDLLRERPSATTKHIIQAIGSSSLEKGTAFHQKYAPSAKPSIYASYHEVYNDPEVQIVYIGTPHSVHLQNALDAINAGKHVLCEKPMTINAKETETMIKAAREKGVFLMEAVWTRFFPIASALQKLLYEDQVIGKISRMYCDFGLDMPMSSLESTARTADPSLGAGCLLDMGIYCLTWTAIVTNQVSKQPAPPKITSSMSFTNGVDEMTTAVLNYPTLHFQSICTTSMLHRTTKDFCRVEGEKGSIVVGGDAASKPGFLIIRPKGGEEKRIEFDSPGWGFYYEADAVAEDLRRGRIENEIMPLNESLRMMKLMDEIRAQNGLKYKADLLEDARKATEVGVQGIVVSNHGGRQCDGGVGSLDTLPEIVDAVGDQLEIIFNSGVRCGMDIVKALALGAKMVLIGRPFVWGLSLASEEGVRHVLKSLLGEVSLQE</sequence>
<evidence type="ECO:0000256" key="2">
    <source>
        <dbReference type="ARBA" id="ARBA00010928"/>
    </source>
</evidence>
<comment type="catalytic activity">
    <reaction evidence="6">
        <text>D-xylose + NADP(+) = D-xylono-1,5-lactone + NADPH + H(+)</text>
        <dbReference type="Rhea" id="RHEA:22000"/>
        <dbReference type="ChEBI" id="CHEBI:15378"/>
        <dbReference type="ChEBI" id="CHEBI:15867"/>
        <dbReference type="ChEBI" id="CHEBI:53455"/>
        <dbReference type="ChEBI" id="CHEBI:57783"/>
        <dbReference type="ChEBI" id="CHEBI:58349"/>
        <dbReference type="EC" id="1.1.1.179"/>
    </reaction>
</comment>
<evidence type="ECO:0000256" key="5">
    <source>
        <dbReference type="ARBA" id="ARBA00042988"/>
    </source>
</evidence>
<dbReference type="SUPFAM" id="SSF51395">
    <property type="entry name" value="FMN-linked oxidoreductases"/>
    <property type="match status" value="1"/>
</dbReference>
<reference evidence="8 9" key="1">
    <citation type="submission" date="2018-05" db="EMBL/GenBank/DDBJ databases">
        <title>Draft genome sequence of Scytalidium lignicola DSM 105466, a ubiquitous saprotrophic fungus.</title>
        <authorList>
            <person name="Buettner E."/>
            <person name="Gebauer A.M."/>
            <person name="Hofrichter M."/>
            <person name="Liers C."/>
            <person name="Kellner H."/>
        </authorList>
    </citation>
    <scope>NUCLEOTIDE SEQUENCE [LARGE SCALE GENOMIC DNA]</scope>
    <source>
        <strain evidence="8 9">DSM 105466</strain>
    </source>
</reference>
<dbReference type="InterPro" id="IPR000683">
    <property type="entry name" value="Gfo/Idh/MocA-like_OxRdtase_N"/>
</dbReference>
<comment type="caution">
    <text evidence="8">The sequence shown here is derived from an EMBL/GenBank/DDBJ whole genome shotgun (WGS) entry which is preliminary data.</text>
</comment>
<organism evidence="8 9">
    <name type="scientific">Scytalidium lignicola</name>
    <name type="common">Hyphomycete</name>
    <dbReference type="NCBI Taxonomy" id="5539"/>
    <lineage>
        <taxon>Eukaryota</taxon>
        <taxon>Fungi</taxon>
        <taxon>Dikarya</taxon>
        <taxon>Ascomycota</taxon>
        <taxon>Pezizomycotina</taxon>
        <taxon>Leotiomycetes</taxon>
        <taxon>Leotiomycetes incertae sedis</taxon>
        <taxon>Scytalidium</taxon>
    </lineage>
</organism>
<dbReference type="GO" id="GO:0047837">
    <property type="term" value="F:D-xylose 1-dehydrogenase (NADP+) activity"/>
    <property type="evidence" value="ECO:0007669"/>
    <property type="project" value="UniProtKB-EC"/>
</dbReference>
<dbReference type="PANTHER" id="PTHR22604">
    <property type="entry name" value="OXIDOREDUCTASES"/>
    <property type="match status" value="1"/>
</dbReference>
<feature type="non-terminal residue" evidence="8">
    <location>
        <position position="456"/>
    </location>
</feature>
<dbReference type="OrthoDB" id="2129491at2759"/>
<feature type="non-terminal residue" evidence="8">
    <location>
        <position position="1"/>
    </location>
</feature>
<dbReference type="Proteomes" id="UP000258309">
    <property type="component" value="Unassembled WGS sequence"/>
</dbReference>
<dbReference type="InterPro" id="IPR055170">
    <property type="entry name" value="GFO_IDH_MocA-like_dom"/>
</dbReference>
<dbReference type="EMBL" id="NCSJ02000052">
    <property type="protein sequence ID" value="RFU32541.1"/>
    <property type="molecule type" value="Genomic_DNA"/>
</dbReference>
<dbReference type="OMA" id="CTSSFRY"/>
<feature type="domain" description="FMN hydroxy acid dehydrogenase" evidence="7">
    <location>
        <begin position="354"/>
        <end position="456"/>
    </location>
</feature>
<dbReference type="AlphaFoldDB" id="A0A3E2HHK1"/>
<proteinExistence type="inferred from homology"/>
<dbReference type="InterPro" id="IPR037396">
    <property type="entry name" value="FMN_HAD"/>
</dbReference>
<dbReference type="STRING" id="5539.A0A3E2HHK1"/>
<dbReference type="EC" id="1.1.1.179" evidence="4"/>
<dbReference type="Pfam" id="PF22725">
    <property type="entry name" value="GFO_IDH_MocA_C3"/>
    <property type="match status" value="1"/>
</dbReference>
<dbReference type="SUPFAM" id="SSF55347">
    <property type="entry name" value="Glyceraldehyde-3-phosphate dehydrogenase-like, C-terminal domain"/>
    <property type="match status" value="1"/>
</dbReference>
<evidence type="ECO:0000256" key="1">
    <source>
        <dbReference type="ARBA" id="ARBA00001917"/>
    </source>
</evidence>
<dbReference type="SUPFAM" id="SSF51735">
    <property type="entry name" value="NAD(P)-binding Rossmann-fold domains"/>
    <property type="match status" value="1"/>
</dbReference>
<accession>A0A3E2HHK1</accession>
<gene>
    <name evidence="8" type="ORF">B7463_g3792</name>
</gene>
<dbReference type="Gene3D" id="3.20.20.70">
    <property type="entry name" value="Aldolase class I"/>
    <property type="match status" value="1"/>
</dbReference>